<dbReference type="Gene3D" id="3.20.20.70">
    <property type="entry name" value="Aldolase class I"/>
    <property type="match status" value="1"/>
</dbReference>
<sequence>MEQIKRFFECLIPVTVCNLKCSYCYVIQRDYRNMKLATMKYSPEQIAQGLTKERLGGVCYFSICGAGETLAQPETFQIAKLLLREGHIVNITTNGTLTNRFHEIVNIDECDRKRLHFSFSLHYLELQRLHLLDRFFENIKLVHEYGCSYMVQLNLCDEYIPFLDEIKQVCLKNVGAYPQIAATRKEGPGIRKIQLHTELSEDEYRKIGNSFDSELFKYTMENFNVKRKEFCYAGERSGTLNLGTGILTKCYADPKGIDIFENISKPIKLNVMGHNCGCAYCLNSSHFMSLGVIDNDDKRTYVSIRDRSDAQWFNDTLKSALSQKLWDSNEKYSSKKMIISNLKQKFKMAFYRTRHKVVILVKWGIRK</sequence>
<evidence type="ECO:0000256" key="3">
    <source>
        <dbReference type="ARBA" id="ARBA00023004"/>
    </source>
</evidence>
<dbReference type="GO" id="GO:0046872">
    <property type="term" value="F:metal ion binding"/>
    <property type="evidence" value="ECO:0007669"/>
    <property type="project" value="UniProtKB-KW"/>
</dbReference>
<dbReference type="InterPro" id="IPR050377">
    <property type="entry name" value="Radical_SAM_PqqE_MftC-like"/>
</dbReference>
<evidence type="ECO:0000256" key="1">
    <source>
        <dbReference type="ARBA" id="ARBA00022691"/>
    </source>
</evidence>
<dbReference type="RefSeq" id="WP_110323640.1">
    <property type="nucleotide sequence ID" value="NZ_QJKD01000007.1"/>
</dbReference>
<dbReference type="AlphaFoldDB" id="A0A2V3YH74"/>
<organism evidence="6 7">
    <name type="scientific">Hungatella effluvii</name>
    <dbReference type="NCBI Taxonomy" id="1096246"/>
    <lineage>
        <taxon>Bacteria</taxon>
        <taxon>Bacillati</taxon>
        <taxon>Bacillota</taxon>
        <taxon>Clostridia</taxon>
        <taxon>Lachnospirales</taxon>
        <taxon>Lachnospiraceae</taxon>
        <taxon>Hungatella</taxon>
    </lineage>
</organism>
<evidence type="ECO:0000313" key="6">
    <source>
        <dbReference type="EMBL" id="PXX52512.1"/>
    </source>
</evidence>
<dbReference type="EMBL" id="QJKD01000007">
    <property type="protein sequence ID" value="PXX52512.1"/>
    <property type="molecule type" value="Genomic_DNA"/>
</dbReference>
<keyword evidence="3" id="KW-0408">Iron</keyword>
<comment type="caution">
    <text evidence="6">The sequence shown here is derived from an EMBL/GenBank/DDBJ whole genome shotgun (WGS) entry which is preliminary data.</text>
</comment>
<dbReference type="InterPro" id="IPR013785">
    <property type="entry name" value="Aldolase_TIM"/>
</dbReference>
<evidence type="ECO:0000256" key="2">
    <source>
        <dbReference type="ARBA" id="ARBA00022723"/>
    </source>
</evidence>
<dbReference type="Pfam" id="PF04055">
    <property type="entry name" value="Radical_SAM"/>
    <property type="match status" value="1"/>
</dbReference>
<dbReference type="PANTHER" id="PTHR11228:SF7">
    <property type="entry name" value="PQQA PEPTIDE CYCLASE"/>
    <property type="match status" value="1"/>
</dbReference>
<dbReference type="GO" id="GO:0016829">
    <property type="term" value="F:lyase activity"/>
    <property type="evidence" value="ECO:0007669"/>
    <property type="project" value="UniProtKB-KW"/>
</dbReference>
<keyword evidence="1" id="KW-0949">S-adenosyl-L-methionine</keyword>
<evidence type="ECO:0000259" key="5">
    <source>
        <dbReference type="Pfam" id="PF04055"/>
    </source>
</evidence>
<proteinExistence type="predicted"/>
<evidence type="ECO:0000313" key="7">
    <source>
        <dbReference type="Proteomes" id="UP000248057"/>
    </source>
</evidence>
<protein>
    <submittedName>
        <fullName evidence="6">Pyruvate-formate lyase-activating enzyme</fullName>
    </submittedName>
</protein>
<keyword evidence="7" id="KW-1185">Reference proteome</keyword>
<reference evidence="6 7" key="1">
    <citation type="submission" date="2018-05" db="EMBL/GenBank/DDBJ databases">
        <title>Genomic Encyclopedia of Type Strains, Phase IV (KMG-IV): sequencing the most valuable type-strain genomes for metagenomic binning, comparative biology and taxonomic classification.</title>
        <authorList>
            <person name="Goeker M."/>
        </authorList>
    </citation>
    <scope>NUCLEOTIDE SEQUENCE [LARGE SCALE GENOMIC DNA]</scope>
    <source>
        <strain evidence="6 7">DSM 24995</strain>
    </source>
</reference>
<dbReference type="InterPro" id="IPR007197">
    <property type="entry name" value="rSAM"/>
</dbReference>
<feature type="domain" description="Radical SAM core" evidence="5">
    <location>
        <begin position="12"/>
        <end position="148"/>
    </location>
</feature>
<dbReference type="InterPro" id="IPR058240">
    <property type="entry name" value="rSAM_sf"/>
</dbReference>
<name>A0A2V3YH74_9FIRM</name>
<accession>A0A2V3YH74</accession>
<keyword evidence="6" id="KW-0670">Pyruvate</keyword>
<dbReference type="GeneID" id="86062308"/>
<dbReference type="SFLD" id="SFLDS00029">
    <property type="entry name" value="Radical_SAM"/>
    <property type="match status" value="1"/>
</dbReference>
<evidence type="ECO:0000256" key="4">
    <source>
        <dbReference type="ARBA" id="ARBA00023014"/>
    </source>
</evidence>
<gene>
    <name evidence="6" type="ORF">DFR60_107198</name>
</gene>
<keyword evidence="2" id="KW-0479">Metal-binding</keyword>
<dbReference type="GO" id="GO:0051536">
    <property type="term" value="F:iron-sulfur cluster binding"/>
    <property type="evidence" value="ECO:0007669"/>
    <property type="project" value="UniProtKB-KW"/>
</dbReference>
<keyword evidence="4" id="KW-0411">Iron-sulfur</keyword>
<dbReference type="PANTHER" id="PTHR11228">
    <property type="entry name" value="RADICAL SAM DOMAIN PROTEIN"/>
    <property type="match status" value="1"/>
</dbReference>
<dbReference type="Proteomes" id="UP000248057">
    <property type="component" value="Unassembled WGS sequence"/>
</dbReference>
<dbReference type="SUPFAM" id="SSF102114">
    <property type="entry name" value="Radical SAM enzymes"/>
    <property type="match status" value="1"/>
</dbReference>
<keyword evidence="6" id="KW-0456">Lyase</keyword>
<dbReference type="CDD" id="cd01335">
    <property type="entry name" value="Radical_SAM"/>
    <property type="match status" value="1"/>
</dbReference>